<dbReference type="Proteomes" id="UP000532311">
    <property type="component" value="Unassembled WGS sequence"/>
</dbReference>
<evidence type="ECO:0000313" key="3">
    <source>
        <dbReference type="Proteomes" id="UP000532311"/>
    </source>
</evidence>
<comment type="similarity">
    <text evidence="1">Belongs to the short-chain dehydrogenases/reductases (SDR) family.</text>
</comment>
<dbReference type="GO" id="GO:0005737">
    <property type="term" value="C:cytoplasm"/>
    <property type="evidence" value="ECO:0007669"/>
    <property type="project" value="TreeGrafter"/>
</dbReference>
<dbReference type="InterPro" id="IPR051468">
    <property type="entry name" value="Fungal_SecMetab_SDRs"/>
</dbReference>
<keyword evidence="3" id="KW-1185">Reference proteome</keyword>
<reference evidence="2 3" key="1">
    <citation type="submission" date="2020-05" db="EMBL/GenBank/DDBJ databases">
        <title>Identification and distribution of gene clusters putatively required for synthesis of sphingolipid metabolism inhibitors in phylogenetically diverse species of the filamentous fungus Fusarium.</title>
        <authorList>
            <person name="Kim H.-S."/>
            <person name="Busman M."/>
            <person name="Brown D.W."/>
            <person name="Divon H."/>
            <person name="Uhlig S."/>
            <person name="Proctor R.H."/>
        </authorList>
    </citation>
    <scope>NUCLEOTIDE SEQUENCE [LARGE SCALE GENOMIC DNA]</scope>
    <source>
        <strain evidence="2 3">NRRL 26131</strain>
    </source>
</reference>
<dbReference type="PRINTS" id="PR00081">
    <property type="entry name" value="GDHRDH"/>
</dbReference>
<dbReference type="AlphaFoldDB" id="A0A8H5YZV1"/>
<dbReference type="PANTHER" id="PTHR43544:SF32">
    <property type="entry name" value="CHAIN DEHYDROGENASE, PUTATIVE (AFU_ORTHOLOGUE AFUA_5G01530)-RELATED"/>
    <property type="match status" value="1"/>
</dbReference>
<dbReference type="PANTHER" id="PTHR43544">
    <property type="entry name" value="SHORT-CHAIN DEHYDROGENASE/REDUCTASE"/>
    <property type="match status" value="1"/>
</dbReference>
<protein>
    <submittedName>
        <fullName evidence="2">Short-chain alcohol dehydrogenases/reductase</fullName>
    </submittedName>
</protein>
<sequence length="239" mass="25651">MIDNKEIVLITGANTGIGFETVKALFASPKPYHILLGSRDPAKGEKAVAELEHECPSSKSSANFDAFNDASDPKKARELFNKSYDVNVSSTQVMTSAFAPLLIASKSPRLLFLTSGLATLEGAHKSYLTKLAGEVPRGWPKEGVRTTVAYRSSKTALNMMMLSWHHLLKGDGVRVWSISPGFLATSLGGKPEVLKKAGAGDPATGAELIKNVVEGKRDEDVGRVIGQPEWVGETGIQAW</sequence>
<dbReference type="SUPFAM" id="SSF51735">
    <property type="entry name" value="NAD(P)-binding Rossmann-fold domains"/>
    <property type="match status" value="1"/>
</dbReference>
<proteinExistence type="inferred from homology"/>
<organism evidence="2 3">
    <name type="scientific">Fusarium globosum</name>
    <dbReference type="NCBI Taxonomy" id="78864"/>
    <lineage>
        <taxon>Eukaryota</taxon>
        <taxon>Fungi</taxon>
        <taxon>Dikarya</taxon>
        <taxon>Ascomycota</taxon>
        <taxon>Pezizomycotina</taxon>
        <taxon>Sordariomycetes</taxon>
        <taxon>Hypocreomycetidae</taxon>
        <taxon>Hypocreales</taxon>
        <taxon>Nectriaceae</taxon>
        <taxon>Fusarium</taxon>
        <taxon>Fusarium fujikuroi species complex</taxon>
    </lineage>
</organism>
<dbReference type="InterPro" id="IPR036291">
    <property type="entry name" value="NAD(P)-bd_dom_sf"/>
</dbReference>
<name>A0A8H5YZV1_9HYPO</name>
<dbReference type="GO" id="GO:0016491">
    <property type="term" value="F:oxidoreductase activity"/>
    <property type="evidence" value="ECO:0007669"/>
    <property type="project" value="TreeGrafter"/>
</dbReference>
<dbReference type="Pfam" id="PF00106">
    <property type="entry name" value="adh_short"/>
    <property type="match status" value="1"/>
</dbReference>
<comment type="caution">
    <text evidence="2">The sequence shown here is derived from an EMBL/GenBank/DDBJ whole genome shotgun (WGS) entry which is preliminary data.</text>
</comment>
<dbReference type="EMBL" id="JAAQPF010000002">
    <property type="protein sequence ID" value="KAF5721698.1"/>
    <property type="molecule type" value="Genomic_DNA"/>
</dbReference>
<dbReference type="InterPro" id="IPR002347">
    <property type="entry name" value="SDR_fam"/>
</dbReference>
<dbReference type="GO" id="GO:0019748">
    <property type="term" value="P:secondary metabolic process"/>
    <property type="evidence" value="ECO:0007669"/>
    <property type="project" value="TreeGrafter"/>
</dbReference>
<gene>
    <name evidence="2" type="ORF">FGLOB1_92</name>
</gene>
<accession>A0A8H5YZV1</accession>
<evidence type="ECO:0000256" key="1">
    <source>
        <dbReference type="ARBA" id="ARBA00006484"/>
    </source>
</evidence>
<dbReference type="Gene3D" id="3.40.50.720">
    <property type="entry name" value="NAD(P)-binding Rossmann-like Domain"/>
    <property type="match status" value="2"/>
</dbReference>
<evidence type="ECO:0000313" key="2">
    <source>
        <dbReference type="EMBL" id="KAF5721698.1"/>
    </source>
</evidence>